<feature type="compositionally biased region" description="Pro residues" evidence="6">
    <location>
        <begin position="353"/>
        <end position="363"/>
    </location>
</feature>
<evidence type="ECO:0000256" key="1">
    <source>
        <dbReference type="ARBA" id="ARBA00004141"/>
    </source>
</evidence>
<protein>
    <submittedName>
        <fullName evidence="8">Transmembrane anterior posterior transformation protein 1</fullName>
    </submittedName>
</protein>
<reference evidence="8 9" key="1">
    <citation type="submission" date="2020-04" db="EMBL/GenBank/DDBJ databases">
        <title>Perkinsus olseni comparative genomics.</title>
        <authorList>
            <person name="Bogema D.R."/>
        </authorList>
    </citation>
    <scope>NUCLEOTIDE SEQUENCE [LARGE SCALE GENOMIC DNA]</scope>
    <source>
        <strain evidence="8">00978-12</strain>
    </source>
</reference>
<feature type="compositionally biased region" description="Basic residues" evidence="6">
    <location>
        <begin position="1"/>
        <end position="10"/>
    </location>
</feature>
<dbReference type="Proteomes" id="UP000541610">
    <property type="component" value="Unassembled WGS sequence"/>
</dbReference>
<dbReference type="OrthoDB" id="449018at2759"/>
<comment type="subcellular location">
    <subcellularLocation>
        <location evidence="1">Membrane</location>
        <topology evidence="1">Multi-pass membrane protein</topology>
    </subcellularLocation>
</comment>
<feature type="transmembrane region" description="Helical" evidence="7">
    <location>
        <begin position="223"/>
        <end position="242"/>
    </location>
</feature>
<organism evidence="8 9">
    <name type="scientific">Perkinsus olseni</name>
    <name type="common">Perkinsus atlanticus</name>
    <dbReference type="NCBI Taxonomy" id="32597"/>
    <lineage>
        <taxon>Eukaryota</taxon>
        <taxon>Sar</taxon>
        <taxon>Alveolata</taxon>
        <taxon>Perkinsozoa</taxon>
        <taxon>Perkinsea</taxon>
        <taxon>Perkinsida</taxon>
        <taxon>Perkinsidae</taxon>
        <taxon>Perkinsus</taxon>
    </lineage>
</organism>
<sequence>MNGTVQKHHQQQQEEEKEGLLIIDKNKDSTKVGDINNGDDRSKKKHAAAAAASILSILKTEIFGLNPPCFMLCLDATLEELTYMPISCIVGVLGWIFLHRTPSPTQKSDMARIAILAVTTTIFMKYVDFSTVYHYIRGQSMMKLHLGSAFSDTMLVRALAAATTTTGINDDDEECVSAGSYRHTPKVGRGELAILSRRVKLILAWIFEVLYTTLHTFMHFTRLICLTVATVATDTSMFMIVVTNNLAEIKSTTFKRYDARGLFPIACSDMVERFYLAVDITIMLYRMSTSPQKHPMPMAEVFFWVGVMVFIEIVSEPQSFFYGAMLMIIIIAAYLTSTIHLHVEASQNVVQQPRPPPSQPQAPSPQQQVLLPSPQQPPPPVAVAGPVVMPGSSPVESNTRSDQQRDEGDNNRIDLGRVLLLIGGGVAMAFCGCLLAHHVFQHFQKIHHHPRRSGSSSPNNSRKVLE</sequence>
<evidence type="ECO:0000256" key="4">
    <source>
        <dbReference type="ARBA" id="ARBA00022989"/>
    </source>
</evidence>
<feature type="transmembrane region" description="Helical" evidence="7">
    <location>
        <begin position="418"/>
        <end position="440"/>
    </location>
</feature>
<dbReference type="GO" id="GO:0005789">
    <property type="term" value="C:endoplasmic reticulum membrane"/>
    <property type="evidence" value="ECO:0007669"/>
    <property type="project" value="TreeGrafter"/>
</dbReference>
<name>A0A7J6NMG7_PEROL</name>
<comment type="similarity">
    <text evidence="2">Belongs to the TAPT1 family.</text>
</comment>
<feature type="compositionally biased region" description="Low complexity" evidence="6">
    <location>
        <begin position="364"/>
        <end position="373"/>
    </location>
</feature>
<dbReference type="Pfam" id="PF05346">
    <property type="entry name" value="DUF747"/>
    <property type="match status" value="1"/>
</dbReference>
<proteinExistence type="inferred from homology"/>
<evidence type="ECO:0000256" key="2">
    <source>
        <dbReference type="ARBA" id="ARBA00008803"/>
    </source>
</evidence>
<feature type="region of interest" description="Disordered" evidence="6">
    <location>
        <begin position="1"/>
        <end position="25"/>
    </location>
</feature>
<keyword evidence="4 7" id="KW-1133">Transmembrane helix</keyword>
<dbReference type="InterPro" id="IPR008010">
    <property type="entry name" value="Tatp1"/>
</dbReference>
<feature type="transmembrane region" description="Helical" evidence="7">
    <location>
        <begin position="81"/>
        <end position="98"/>
    </location>
</feature>
<accession>A0A7J6NMG7</accession>
<keyword evidence="5 7" id="KW-0472">Membrane</keyword>
<dbReference type="PANTHER" id="PTHR13317:SF4">
    <property type="entry name" value="TRANSMEMBRANE ANTERIOR POSTERIOR TRANSFORMATION PROTEIN 1 HOMOLOG"/>
    <property type="match status" value="1"/>
</dbReference>
<feature type="transmembrane region" description="Helical" evidence="7">
    <location>
        <begin position="297"/>
        <end position="314"/>
    </location>
</feature>
<dbReference type="PANTHER" id="PTHR13317">
    <property type="entry name" value="TRANSMEMBRANE ANTERIOR POSTERIOR TRANSFORMATION PROTEIN 1 HOMOLOG"/>
    <property type="match status" value="1"/>
</dbReference>
<gene>
    <name evidence="8" type="primary">TAPT1</name>
    <name evidence="8" type="ORF">FOZ60_007342</name>
</gene>
<evidence type="ECO:0000313" key="8">
    <source>
        <dbReference type="EMBL" id="KAF4684740.1"/>
    </source>
</evidence>
<dbReference type="EMBL" id="JABANP010000295">
    <property type="protein sequence ID" value="KAF4684740.1"/>
    <property type="molecule type" value="Genomic_DNA"/>
</dbReference>
<evidence type="ECO:0000256" key="5">
    <source>
        <dbReference type="ARBA" id="ARBA00023136"/>
    </source>
</evidence>
<keyword evidence="3 7" id="KW-0812">Transmembrane</keyword>
<evidence type="ECO:0000256" key="6">
    <source>
        <dbReference type="SAM" id="MobiDB-lite"/>
    </source>
</evidence>
<evidence type="ECO:0000256" key="7">
    <source>
        <dbReference type="SAM" id="Phobius"/>
    </source>
</evidence>
<feature type="region of interest" description="Disordered" evidence="6">
    <location>
        <begin position="350"/>
        <end position="410"/>
    </location>
</feature>
<evidence type="ECO:0000313" key="9">
    <source>
        <dbReference type="Proteomes" id="UP000541610"/>
    </source>
</evidence>
<feature type="transmembrane region" description="Helical" evidence="7">
    <location>
        <begin position="320"/>
        <end position="343"/>
    </location>
</feature>
<dbReference type="AlphaFoldDB" id="A0A7J6NMG7"/>
<feature type="transmembrane region" description="Helical" evidence="7">
    <location>
        <begin position="110"/>
        <end position="136"/>
    </location>
</feature>
<comment type="caution">
    <text evidence="8">The sequence shown here is derived from an EMBL/GenBank/DDBJ whole genome shotgun (WGS) entry which is preliminary data.</text>
</comment>
<evidence type="ECO:0000256" key="3">
    <source>
        <dbReference type="ARBA" id="ARBA00022692"/>
    </source>
</evidence>